<sequence>MTLETTTYDSPIDALVALVQVLASYEQRYRMTSAQFFATYKEGKLEDSADFVEWTGDYQHYLGLFQELKDRLKTAA</sequence>
<dbReference type="AlphaFoldDB" id="D5MGH1"/>
<dbReference type="InterPro" id="IPR054794">
    <property type="entry name" value="TumA"/>
</dbReference>
<dbReference type="NCBIfam" id="NF045776">
    <property type="entry name" value="TumA"/>
    <property type="match status" value="1"/>
</dbReference>
<dbReference type="KEGG" id="mox:DAMO_1794"/>
<reference evidence="1 2" key="1">
    <citation type="journal article" date="2010" name="Nature">
        <title>Nitrite-driven anaerobic methane oxidation by oxygenic bacteria.</title>
        <authorList>
            <person name="Ettwig K.F."/>
            <person name="Butler M.K."/>
            <person name="Le Paslier D."/>
            <person name="Pelletier E."/>
            <person name="Mangenot S."/>
            <person name="Kuypers M.M.M."/>
            <person name="Schreiber F."/>
            <person name="Dutilh B.E."/>
            <person name="Zedelius J."/>
            <person name="de Beer D."/>
            <person name="Gloerich J."/>
            <person name="Wessels H.J.C.T."/>
            <person name="van Allen T."/>
            <person name="Luesken F."/>
            <person name="Wu M."/>
            <person name="van de Pas-Schoonen K.T."/>
            <person name="Op den Camp H.J.M."/>
            <person name="Janssen-Megens E.M."/>
            <person name="Francoijs K-J."/>
            <person name="Stunnenberg H."/>
            <person name="Weissenbach J."/>
            <person name="Jetten M.S.M."/>
            <person name="Strous M."/>
        </authorList>
    </citation>
    <scope>NUCLEOTIDE SEQUENCE [LARGE SCALE GENOMIC DNA]</scope>
</reference>
<dbReference type="STRING" id="671143.DAMO_1794"/>
<evidence type="ECO:0000313" key="1">
    <source>
        <dbReference type="EMBL" id="CBE68852.1"/>
    </source>
</evidence>
<dbReference type="eggNOG" id="ENOG50330YA">
    <property type="taxonomic scope" value="Bacteria"/>
</dbReference>
<gene>
    <name evidence="1" type="ORF">DAMO_1794</name>
</gene>
<dbReference type="EMBL" id="FP565575">
    <property type="protein sequence ID" value="CBE68852.1"/>
    <property type="molecule type" value="Genomic_DNA"/>
</dbReference>
<name>D5MGH1_METO1</name>
<protein>
    <submittedName>
        <fullName evidence="1">Uncharacterized protein</fullName>
    </submittedName>
</protein>
<accession>D5MGH1</accession>
<proteinExistence type="predicted"/>
<dbReference type="HOGENOM" id="CLU_175390_0_0_0"/>
<dbReference type="Proteomes" id="UP000006898">
    <property type="component" value="Chromosome"/>
</dbReference>
<organism evidence="1 2">
    <name type="scientific">Methylomirabilis oxygeniifera</name>
    <dbReference type="NCBI Taxonomy" id="671143"/>
    <lineage>
        <taxon>Bacteria</taxon>
        <taxon>Candidatus Methylomirabilota</taxon>
        <taxon>Candidatus Methylomirabilia</taxon>
        <taxon>Candidatus Methylomirabilales</taxon>
        <taxon>Candidatus Methylomirabilaceae</taxon>
        <taxon>Candidatus Methylomirabilis</taxon>
    </lineage>
</organism>
<evidence type="ECO:0000313" key="2">
    <source>
        <dbReference type="Proteomes" id="UP000006898"/>
    </source>
</evidence>